<dbReference type="PROSITE" id="PS51900">
    <property type="entry name" value="CB"/>
    <property type="match status" value="1"/>
</dbReference>
<evidence type="ECO:0000313" key="9">
    <source>
        <dbReference type="Proteomes" id="UP000831485"/>
    </source>
</evidence>
<dbReference type="RefSeq" id="WP_248646334.1">
    <property type="nucleotide sequence ID" value="NZ_CP096574.1"/>
</dbReference>
<dbReference type="CDD" id="cd01184">
    <property type="entry name" value="INT_C_like_1"/>
    <property type="match status" value="1"/>
</dbReference>
<dbReference type="InterPro" id="IPR044068">
    <property type="entry name" value="CB"/>
</dbReference>
<proteinExistence type="inferred from homology"/>
<keyword evidence="2" id="KW-0229">DNA integration</keyword>
<dbReference type="InterPro" id="IPR010998">
    <property type="entry name" value="Integrase_recombinase_N"/>
</dbReference>
<evidence type="ECO:0000256" key="1">
    <source>
        <dbReference type="ARBA" id="ARBA00008857"/>
    </source>
</evidence>
<evidence type="ECO:0000259" key="7">
    <source>
        <dbReference type="PROSITE" id="PS51900"/>
    </source>
</evidence>
<evidence type="ECO:0000313" key="8">
    <source>
        <dbReference type="EMBL" id="UPU34492.1"/>
    </source>
</evidence>
<dbReference type="InterPro" id="IPR046668">
    <property type="entry name" value="DUF6538"/>
</dbReference>
<dbReference type="EMBL" id="CP096574">
    <property type="protein sequence ID" value="UPU34492.1"/>
    <property type="molecule type" value="Genomic_DNA"/>
</dbReference>
<evidence type="ECO:0000259" key="6">
    <source>
        <dbReference type="PROSITE" id="PS51898"/>
    </source>
</evidence>
<feature type="domain" description="Core-binding (CB)" evidence="7">
    <location>
        <begin position="102"/>
        <end position="206"/>
    </location>
</feature>
<dbReference type="Gene3D" id="1.10.443.10">
    <property type="entry name" value="Intergrase catalytic core"/>
    <property type="match status" value="1"/>
</dbReference>
<comment type="similarity">
    <text evidence="1">Belongs to the 'phage' integrase family.</text>
</comment>
<dbReference type="Pfam" id="PF20172">
    <property type="entry name" value="DUF6538"/>
    <property type="match status" value="1"/>
</dbReference>
<sequence length="428" mass="48916">MANYLRFRNQHYYLRIRIPVDLRSITSSPELLKSLHTQDHKVARLSAASLLPKVLEVFALTRTGFISQQQASERLDILMGLKQKAGIPSLPAAQSAAQAPSPSISKVIEEYVNDRQSAWTSKTLLEYLSYLRLLQDVLEVHAVSDISRDTVRKLRDTLCRLPANLYKKHPNKTIAEVLLMNDITPMSTTTVNKLLTLFGSLMRHCIKEGYRKDNPTEGLKVKHIRRPDEERKAYSREDLRKIMSALPHPTDKPERYWIPMIGMYSGMRLGEICGLRIADIRQVDGVWCFDVNEEGDKRLKTAASTRLVPIHPTLIHMGFISFVEKMKDGKAARLWPSLVRREVDGYCAAVGNWYGRFNRMYVTSDSLKTFHSLRHTFADALKQLGSQESLIAELMGHTNCNITTGRYGKRYQPKVLLEVISRLNYVTE</sequence>
<name>A0ABY4LDG4_9BACT</name>
<evidence type="ECO:0000256" key="4">
    <source>
        <dbReference type="ARBA" id="ARBA00023172"/>
    </source>
</evidence>
<dbReference type="InterPro" id="IPR011010">
    <property type="entry name" value="DNA_brk_join_enz"/>
</dbReference>
<dbReference type="InterPro" id="IPR050090">
    <property type="entry name" value="Tyrosine_recombinase_XerCD"/>
</dbReference>
<dbReference type="Pfam" id="PF00589">
    <property type="entry name" value="Phage_integrase"/>
    <property type="match status" value="1"/>
</dbReference>
<dbReference type="PANTHER" id="PTHR30349:SF41">
    <property type="entry name" value="INTEGRASE_RECOMBINASE PROTEIN MJ0367-RELATED"/>
    <property type="match status" value="1"/>
</dbReference>
<evidence type="ECO:0000256" key="5">
    <source>
        <dbReference type="PROSITE-ProRule" id="PRU01248"/>
    </source>
</evidence>
<evidence type="ECO:0000256" key="3">
    <source>
        <dbReference type="ARBA" id="ARBA00023125"/>
    </source>
</evidence>
<feature type="domain" description="Tyr recombinase" evidence="6">
    <location>
        <begin position="229"/>
        <end position="421"/>
    </location>
</feature>
<organism evidence="8 9">
    <name type="scientific">Geomonas paludis</name>
    <dbReference type="NCBI Taxonomy" id="2740185"/>
    <lineage>
        <taxon>Bacteria</taxon>
        <taxon>Pseudomonadati</taxon>
        <taxon>Thermodesulfobacteriota</taxon>
        <taxon>Desulfuromonadia</taxon>
        <taxon>Geobacterales</taxon>
        <taxon>Geobacteraceae</taxon>
        <taxon>Geomonas</taxon>
    </lineage>
</organism>
<dbReference type="Proteomes" id="UP000831485">
    <property type="component" value="Chromosome"/>
</dbReference>
<keyword evidence="9" id="KW-1185">Reference proteome</keyword>
<dbReference type="PROSITE" id="PS51898">
    <property type="entry name" value="TYR_RECOMBINASE"/>
    <property type="match status" value="1"/>
</dbReference>
<keyword evidence="3 5" id="KW-0238">DNA-binding</keyword>
<accession>A0ABY4LDG4</accession>
<dbReference type="InterPro" id="IPR013762">
    <property type="entry name" value="Integrase-like_cat_sf"/>
</dbReference>
<protein>
    <submittedName>
        <fullName evidence="8">Site-specific integrase</fullName>
    </submittedName>
</protein>
<evidence type="ECO:0000256" key="2">
    <source>
        <dbReference type="ARBA" id="ARBA00022908"/>
    </source>
</evidence>
<dbReference type="SUPFAM" id="SSF56349">
    <property type="entry name" value="DNA breaking-rejoining enzymes"/>
    <property type="match status" value="1"/>
</dbReference>
<keyword evidence="4" id="KW-0233">DNA recombination</keyword>
<dbReference type="PANTHER" id="PTHR30349">
    <property type="entry name" value="PHAGE INTEGRASE-RELATED"/>
    <property type="match status" value="1"/>
</dbReference>
<dbReference type="InterPro" id="IPR002104">
    <property type="entry name" value="Integrase_catalytic"/>
</dbReference>
<gene>
    <name evidence="8" type="ORF">M1B72_13650</name>
</gene>
<reference evidence="8" key="1">
    <citation type="submission" date="2022-04" db="EMBL/GenBank/DDBJ databases">
        <authorList>
            <person name="Liu G."/>
        </authorList>
    </citation>
    <scope>NUCLEOTIDE SEQUENCE</scope>
    <source>
        <strain evidence="8">RG22</strain>
    </source>
</reference>
<dbReference type="Gene3D" id="1.10.150.130">
    <property type="match status" value="1"/>
</dbReference>